<evidence type="ECO:0000313" key="3">
    <source>
        <dbReference type="Proteomes" id="UP001161697"/>
    </source>
</evidence>
<dbReference type="RefSeq" id="WP_231976634.1">
    <property type="nucleotide sequence ID" value="NZ_CAJQNA010000036.1"/>
</dbReference>
<accession>A0AA42GIV3</accession>
<dbReference type="GeneID" id="300415711"/>
<proteinExistence type="predicted"/>
<sequence>MRPTVFFSVPRLWTRFQQGVLEKLPAHKLESLLRIPLLGRLVAHR</sequence>
<gene>
    <name evidence="2" type="ORF">N5J11_16040</name>
    <name evidence="1" type="ORF">N7671_10170</name>
</gene>
<name>A0AA42GIV3_ECTOL</name>
<dbReference type="EMBL" id="JAOEET010000021">
    <property type="protein sequence ID" value="MDH0567597.1"/>
    <property type="molecule type" value="Genomic_DNA"/>
</dbReference>
<dbReference type="EMBL" id="JAOCJE010000001">
    <property type="protein sequence ID" value="MDH1340709.1"/>
    <property type="molecule type" value="Genomic_DNA"/>
</dbReference>
<organism evidence="2 3">
    <name type="scientific">Ectopseudomonas oleovorans</name>
    <name type="common">Pseudomonas oleovorans</name>
    <dbReference type="NCBI Taxonomy" id="301"/>
    <lineage>
        <taxon>Bacteria</taxon>
        <taxon>Pseudomonadati</taxon>
        <taxon>Pseudomonadota</taxon>
        <taxon>Gammaproteobacteria</taxon>
        <taxon>Pseudomonadales</taxon>
        <taxon>Pseudomonadaceae</taxon>
        <taxon>Ectopseudomonas</taxon>
    </lineage>
</organism>
<dbReference type="AlphaFoldDB" id="A0AA42GIV3"/>
<comment type="caution">
    <text evidence="2">The sequence shown here is derived from an EMBL/GenBank/DDBJ whole genome shotgun (WGS) entry which is preliminary data.</text>
</comment>
<dbReference type="Proteomes" id="UP001161697">
    <property type="component" value="Unassembled WGS sequence"/>
</dbReference>
<evidence type="ECO:0000313" key="2">
    <source>
        <dbReference type="EMBL" id="MDH1340709.1"/>
    </source>
</evidence>
<dbReference type="Proteomes" id="UP001159292">
    <property type="component" value="Unassembled WGS sequence"/>
</dbReference>
<reference evidence="2" key="1">
    <citation type="submission" date="2022-09" db="EMBL/GenBank/DDBJ databases">
        <title>Intensive care unit water sources are persistently colonized with multi-drug resistant bacteria and are the site of extensive horizontal gene transfer of antibiotic resistance genes.</title>
        <authorList>
            <person name="Diorio-Toth L."/>
        </authorList>
    </citation>
    <scope>NUCLEOTIDE SEQUENCE</scope>
    <source>
        <strain evidence="2">GD03704</strain>
        <strain evidence="1">GD04000</strain>
    </source>
</reference>
<evidence type="ECO:0000313" key="1">
    <source>
        <dbReference type="EMBL" id="MDH0567597.1"/>
    </source>
</evidence>
<protein>
    <submittedName>
        <fullName evidence="2">Uncharacterized protein</fullName>
    </submittedName>
</protein>